<gene>
    <name evidence="4" type="ORF">Pa4123_50250</name>
</gene>
<name>A0ABQ5R1D6_9ACTN</name>
<keyword evidence="5" id="KW-1185">Reference proteome</keyword>
<dbReference type="InterPro" id="IPR002068">
    <property type="entry name" value="A-crystallin/Hsp20_dom"/>
</dbReference>
<dbReference type="InterPro" id="IPR008978">
    <property type="entry name" value="HSP20-like_chaperone"/>
</dbReference>
<evidence type="ECO:0000256" key="1">
    <source>
        <dbReference type="PROSITE-ProRule" id="PRU00285"/>
    </source>
</evidence>
<feature type="domain" description="SHSP" evidence="3">
    <location>
        <begin position="21"/>
        <end position="133"/>
    </location>
</feature>
<dbReference type="PROSITE" id="PS01031">
    <property type="entry name" value="SHSP"/>
    <property type="match status" value="1"/>
</dbReference>
<dbReference type="Pfam" id="PF00011">
    <property type="entry name" value="HSP20"/>
    <property type="match status" value="1"/>
</dbReference>
<organism evidence="4 5">
    <name type="scientific">Phytohabitans aurantiacus</name>
    <dbReference type="NCBI Taxonomy" id="3016789"/>
    <lineage>
        <taxon>Bacteria</taxon>
        <taxon>Bacillati</taxon>
        <taxon>Actinomycetota</taxon>
        <taxon>Actinomycetes</taxon>
        <taxon>Micromonosporales</taxon>
        <taxon>Micromonosporaceae</taxon>
    </lineage>
</organism>
<dbReference type="RefSeq" id="WP_281899625.1">
    <property type="nucleotide sequence ID" value="NZ_BSDI01000027.1"/>
</dbReference>
<evidence type="ECO:0000256" key="2">
    <source>
        <dbReference type="RuleBase" id="RU003616"/>
    </source>
</evidence>
<evidence type="ECO:0000313" key="4">
    <source>
        <dbReference type="EMBL" id="GLH99749.1"/>
    </source>
</evidence>
<dbReference type="Proteomes" id="UP001144280">
    <property type="component" value="Unassembled WGS sequence"/>
</dbReference>
<evidence type="ECO:0000313" key="5">
    <source>
        <dbReference type="Proteomes" id="UP001144280"/>
    </source>
</evidence>
<protein>
    <recommendedName>
        <fullName evidence="3">SHSP domain-containing protein</fullName>
    </recommendedName>
</protein>
<accession>A0ABQ5R1D6</accession>
<dbReference type="EMBL" id="BSDI01000027">
    <property type="protein sequence ID" value="GLH99749.1"/>
    <property type="molecule type" value="Genomic_DNA"/>
</dbReference>
<dbReference type="Gene3D" id="2.60.40.790">
    <property type="match status" value="1"/>
</dbReference>
<dbReference type="CDD" id="cd06464">
    <property type="entry name" value="ACD_sHsps-like"/>
    <property type="match status" value="1"/>
</dbReference>
<sequence length="144" mass="15900">MSTLTRFRSGALTPFDWSGLSLFPFLSPSIRLEEFLEGDTYTIRAELPGIDPAHDLSVMVAEGELRLHAERLTKREEKTRSEFHYGTLYRGIPLPVGAKLDTVTAEYADGILTIKMLVGEPEKLGKTIPVTVVPAKAGKKVAEK</sequence>
<proteinExistence type="inferred from homology"/>
<comment type="caution">
    <text evidence="4">The sequence shown here is derived from an EMBL/GenBank/DDBJ whole genome shotgun (WGS) entry which is preliminary data.</text>
</comment>
<dbReference type="SUPFAM" id="SSF49764">
    <property type="entry name" value="HSP20-like chaperones"/>
    <property type="match status" value="1"/>
</dbReference>
<evidence type="ECO:0000259" key="3">
    <source>
        <dbReference type="PROSITE" id="PS01031"/>
    </source>
</evidence>
<reference evidence="4" key="1">
    <citation type="submission" date="2022-12" db="EMBL/GenBank/DDBJ databases">
        <title>New Phytohabitans aurantiacus sp. RD004123 nov., an actinomycete isolated from soil.</title>
        <authorList>
            <person name="Triningsih D.W."/>
            <person name="Harunari E."/>
            <person name="Igarashi Y."/>
        </authorList>
    </citation>
    <scope>NUCLEOTIDE SEQUENCE</scope>
    <source>
        <strain evidence="4">RD004123</strain>
    </source>
</reference>
<comment type="similarity">
    <text evidence="1 2">Belongs to the small heat shock protein (HSP20) family.</text>
</comment>